<proteinExistence type="predicted"/>
<dbReference type="NCBIfam" id="NF033807">
    <property type="entry name" value="CopL_fam"/>
    <property type="match status" value="1"/>
</dbReference>
<accession>A0A3D8VIP4</accession>
<dbReference type="RefSeq" id="WP_115840474.1">
    <property type="nucleotide sequence ID" value="NZ_CP183976.1"/>
</dbReference>
<feature type="signal peptide" evidence="1">
    <location>
        <begin position="1"/>
        <end position="24"/>
    </location>
</feature>
<protein>
    <recommendedName>
        <fullName evidence="4">CopL family metal-binding regulatory protein</fullName>
    </recommendedName>
</protein>
<keyword evidence="3" id="KW-1185">Reference proteome</keyword>
<comment type="caution">
    <text evidence="2">The sequence shown here is derived from an EMBL/GenBank/DDBJ whole genome shotgun (WGS) entry which is preliminary data.</text>
</comment>
<organism evidence="2 3">
    <name type="scientific">Lysobacter soli</name>
    <dbReference type="NCBI Taxonomy" id="453783"/>
    <lineage>
        <taxon>Bacteria</taxon>
        <taxon>Pseudomonadati</taxon>
        <taxon>Pseudomonadota</taxon>
        <taxon>Gammaproteobacteria</taxon>
        <taxon>Lysobacterales</taxon>
        <taxon>Lysobacteraceae</taxon>
        <taxon>Lysobacter</taxon>
    </lineage>
</organism>
<dbReference type="AlphaFoldDB" id="A0A3D8VIP4"/>
<gene>
    <name evidence="2" type="ORF">DX912_00285</name>
</gene>
<reference evidence="2 3" key="1">
    <citation type="submission" date="2018-08" db="EMBL/GenBank/DDBJ databases">
        <title>Lysobacter soli KCTC 22011, whole genome shotgun sequence.</title>
        <authorList>
            <person name="Zhang X."/>
            <person name="Feng G."/>
            <person name="Zhu H."/>
        </authorList>
    </citation>
    <scope>NUCLEOTIDE SEQUENCE [LARGE SCALE GENOMIC DNA]</scope>
    <source>
        <strain evidence="2 3">KCTC 22011</strain>
    </source>
</reference>
<sequence length="134" mass="13887">MRRIAFRLLLCLMLVLNGMGYAVAGTQMNMTHVAMAVAAYEAANNPPCHEAAPVETVAGMAHSHDAQMADASDPGVPSCCQSSQCNCDCLQHATAAMSVVAVPADAPAGADIAQPRVVNRIAPPLPNLLRPPIA</sequence>
<evidence type="ECO:0008006" key="4">
    <source>
        <dbReference type="Google" id="ProtNLM"/>
    </source>
</evidence>
<dbReference type="Proteomes" id="UP000256829">
    <property type="component" value="Unassembled WGS sequence"/>
</dbReference>
<keyword evidence="1" id="KW-0732">Signal</keyword>
<dbReference type="EMBL" id="QTJR01000001">
    <property type="protein sequence ID" value="RDY69252.1"/>
    <property type="molecule type" value="Genomic_DNA"/>
</dbReference>
<evidence type="ECO:0000313" key="3">
    <source>
        <dbReference type="Proteomes" id="UP000256829"/>
    </source>
</evidence>
<evidence type="ECO:0000313" key="2">
    <source>
        <dbReference type="EMBL" id="RDY69252.1"/>
    </source>
</evidence>
<name>A0A3D8VIP4_9GAMM</name>
<evidence type="ECO:0000256" key="1">
    <source>
        <dbReference type="SAM" id="SignalP"/>
    </source>
</evidence>
<dbReference type="InterPro" id="IPR048034">
    <property type="entry name" value="CopL-like"/>
</dbReference>
<feature type="chain" id="PRO_5017790410" description="CopL family metal-binding regulatory protein" evidence="1">
    <location>
        <begin position="25"/>
        <end position="134"/>
    </location>
</feature>